<accession>A0A834FLI6</accession>
<gene>
    <name evidence="3" type="ORF">FQA47_020238</name>
</gene>
<protein>
    <submittedName>
        <fullName evidence="3">Uncharacterized protein</fullName>
    </submittedName>
</protein>
<proteinExistence type="predicted"/>
<reference evidence="3" key="1">
    <citation type="journal article" name="BMC Genomics">
        <title>Long-read sequencing and de novo genome assembly of marine medaka (Oryzias melastigma).</title>
        <authorList>
            <person name="Liang P."/>
            <person name="Saqib H.S.A."/>
            <person name="Ni X."/>
            <person name="Shen Y."/>
        </authorList>
    </citation>
    <scope>NUCLEOTIDE SEQUENCE</scope>
    <source>
        <strain evidence="3">Bigg-433</strain>
    </source>
</reference>
<sequence>MPCSDGALGLTCLLLNLLSLRDQEWMAAYSRVTDRGQTCCCWRIRSEDFMEWSSTLSEREQTGRDAQNEQVVLPPSRKSLGMTAHMSARLSFRLDPVWRSVGHTDGRRSELKTETPPAGAACQGPPGPIRQTSTAEAAAP</sequence>
<feature type="signal peptide" evidence="2">
    <location>
        <begin position="1"/>
        <end position="27"/>
    </location>
</feature>
<feature type="compositionally biased region" description="Basic and acidic residues" evidence="1">
    <location>
        <begin position="57"/>
        <end position="67"/>
    </location>
</feature>
<dbReference type="AlphaFoldDB" id="A0A834FLI6"/>
<feature type="region of interest" description="Disordered" evidence="1">
    <location>
        <begin position="103"/>
        <end position="140"/>
    </location>
</feature>
<feature type="region of interest" description="Disordered" evidence="1">
    <location>
        <begin position="56"/>
        <end position="79"/>
    </location>
</feature>
<feature type="compositionally biased region" description="Basic and acidic residues" evidence="1">
    <location>
        <begin position="103"/>
        <end position="113"/>
    </location>
</feature>
<comment type="caution">
    <text evidence="3">The sequence shown here is derived from an EMBL/GenBank/DDBJ whole genome shotgun (WGS) entry which is preliminary data.</text>
</comment>
<dbReference type="Proteomes" id="UP000646548">
    <property type="component" value="Unassembled WGS sequence"/>
</dbReference>
<evidence type="ECO:0000256" key="2">
    <source>
        <dbReference type="SAM" id="SignalP"/>
    </source>
</evidence>
<evidence type="ECO:0000313" key="3">
    <source>
        <dbReference type="EMBL" id="KAF6735960.1"/>
    </source>
</evidence>
<name>A0A834FLI6_ORYME</name>
<evidence type="ECO:0000313" key="4">
    <source>
        <dbReference type="Proteomes" id="UP000646548"/>
    </source>
</evidence>
<feature type="chain" id="PRO_5032797719" evidence="2">
    <location>
        <begin position="28"/>
        <end position="140"/>
    </location>
</feature>
<evidence type="ECO:0000256" key="1">
    <source>
        <dbReference type="SAM" id="MobiDB-lite"/>
    </source>
</evidence>
<dbReference type="EMBL" id="WKFB01000098">
    <property type="protein sequence ID" value="KAF6735960.1"/>
    <property type="molecule type" value="Genomic_DNA"/>
</dbReference>
<feature type="compositionally biased region" description="Polar residues" evidence="1">
    <location>
        <begin position="130"/>
        <end position="140"/>
    </location>
</feature>
<keyword evidence="2" id="KW-0732">Signal</keyword>
<organism evidence="3 4">
    <name type="scientific">Oryzias melastigma</name>
    <name type="common">Marine medaka</name>
    <dbReference type="NCBI Taxonomy" id="30732"/>
    <lineage>
        <taxon>Eukaryota</taxon>
        <taxon>Metazoa</taxon>
        <taxon>Chordata</taxon>
        <taxon>Craniata</taxon>
        <taxon>Vertebrata</taxon>
        <taxon>Euteleostomi</taxon>
        <taxon>Actinopterygii</taxon>
        <taxon>Neopterygii</taxon>
        <taxon>Teleostei</taxon>
        <taxon>Neoteleostei</taxon>
        <taxon>Acanthomorphata</taxon>
        <taxon>Ovalentaria</taxon>
        <taxon>Atherinomorphae</taxon>
        <taxon>Beloniformes</taxon>
        <taxon>Adrianichthyidae</taxon>
        <taxon>Oryziinae</taxon>
        <taxon>Oryzias</taxon>
    </lineage>
</organism>